<organism evidence="10 11">
    <name type="scientific">Larinioides sclopetarius</name>
    <dbReference type="NCBI Taxonomy" id="280406"/>
    <lineage>
        <taxon>Eukaryota</taxon>
        <taxon>Metazoa</taxon>
        <taxon>Ecdysozoa</taxon>
        <taxon>Arthropoda</taxon>
        <taxon>Chelicerata</taxon>
        <taxon>Arachnida</taxon>
        <taxon>Araneae</taxon>
        <taxon>Araneomorphae</taxon>
        <taxon>Entelegynae</taxon>
        <taxon>Araneoidea</taxon>
        <taxon>Araneidae</taxon>
        <taxon>Larinioides</taxon>
    </lineage>
</organism>
<evidence type="ECO:0000313" key="11">
    <source>
        <dbReference type="Proteomes" id="UP001497382"/>
    </source>
</evidence>
<dbReference type="InterPro" id="IPR050654">
    <property type="entry name" value="AChE-related_enzymes"/>
</dbReference>
<evidence type="ECO:0000256" key="4">
    <source>
        <dbReference type="ARBA" id="ARBA00022801"/>
    </source>
</evidence>
<comment type="catalytic activity">
    <reaction evidence="8">
        <text>acetylcholine + H2O = choline + acetate + H(+)</text>
        <dbReference type="Rhea" id="RHEA:17561"/>
        <dbReference type="ChEBI" id="CHEBI:15354"/>
        <dbReference type="ChEBI" id="CHEBI:15355"/>
        <dbReference type="ChEBI" id="CHEBI:15377"/>
        <dbReference type="ChEBI" id="CHEBI:15378"/>
        <dbReference type="ChEBI" id="CHEBI:30089"/>
        <dbReference type="EC" id="3.1.1.7"/>
    </reaction>
</comment>
<keyword evidence="3" id="KW-0719">Serine esterase</keyword>
<evidence type="ECO:0000256" key="1">
    <source>
        <dbReference type="ARBA" id="ARBA00005964"/>
    </source>
</evidence>
<evidence type="ECO:0000256" key="3">
    <source>
        <dbReference type="ARBA" id="ARBA00022487"/>
    </source>
</evidence>
<dbReference type="GO" id="GO:0006581">
    <property type="term" value="P:acetylcholine catabolic process"/>
    <property type="evidence" value="ECO:0007669"/>
    <property type="project" value="TreeGrafter"/>
</dbReference>
<dbReference type="SUPFAM" id="SSF53474">
    <property type="entry name" value="alpha/beta-Hydrolases"/>
    <property type="match status" value="1"/>
</dbReference>
<dbReference type="GO" id="GO:0019695">
    <property type="term" value="P:choline metabolic process"/>
    <property type="evidence" value="ECO:0007669"/>
    <property type="project" value="TreeGrafter"/>
</dbReference>
<keyword evidence="4" id="KW-0378">Hydrolase</keyword>
<evidence type="ECO:0000256" key="8">
    <source>
        <dbReference type="ARBA" id="ARBA00048484"/>
    </source>
</evidence>
<dbReference type="InterPro" id="IPR000997">
    <property type="entry name" value="Cholinesterase"/>
</dbReference>
<dbReference type="InterPro" id="IPR029058">
    <property type="entry name" value="AB_hydrolase_fold"/>
</dbReference>
<evidence type="ECO:0000256" key="6">
    <source>
        <dbReference type="ARBA" id="ARBA00023157"/>
    </source>
</evidence>
<dbReference type="PROSITE" id="PS00941">
    <property type="entry name" value="CARBOXYLESTERASE_B_2"/>
    <property type="match status" value="1"/>
</dbReference>
<dbReference type="GO" id="GO:0005886">
    <property type="term" value="C:plasma membrane"/>
    <property type="evidence" value="ECO:0007669"/>
    <property type="project" value="TreeGrafter"/>
</dbReference>
<evidence type="ECO:0000256" key="5">
    <source>
        <dbReference type="ARBA" id="ARBA00022867"/>
    </source>
</evidence>
<keyword evidence="7" id="KW-0325">Glycoprotein</keyword>
<comment type="caution">
    <text evidence="10">The sequence shown here is derived from an EMBL/GenBank/DDBJ whole genome shotgun (WGS) entry which is preliminary data.</text>
</comment>
<dbReference type="EC" id="3.1.1.7" evidence="2"/>
<evidence type="ECO:0000256" key="2">
    <source>
        <dbReference type="ARBA" id="ARBA00013276"/>
    </source>
</evidence>
<dbReference type="EMBL" id="CAXIEN010000004">
    <property type="protein sequence ID" value="CAL1262221.1"/>
    <property type="molecule type" value="Genomic_DNA"/>
</dbReference>
<dbReference type="PANTHER" id="PTHR43918">
    <property type="entry name" value="ACETYLCHOLINESTERASE"/>
    <property type="match status" value="1"/>
</dbReference>
<dbReference type="PRINTS" id="PR00878">
    <property type="entry name" value="CHOLNESTRASE"/>
</dbReference>
<dbReference type="PANTHER" id="PTHR43918:SF4">
    <property type="entry name" value="CARBOXYLIC ESTER HYDROLASE"/>
    <property type="match status" value="1"/>
</dbReference>
<sequence>MYDYNIAMENSTGVSRVLWIFCIMLYFFKKANCDPVANIGRSKIVGKSVNNSAGVVHRYLTIPYAEPPTGPLRFKKPVPRKSLPDLYFALNDPPECWQRSAYQFPWYDALPPKDEDCLFLNIWAPENASPTNKKAVIYFIHGGGFRFGSNKQRAYNAAALATHGDVIVVTANYRLGSFGFLTSGTEDAPGNVGLYDMLEGLKWVNKYIEAFGGDTSRITLAGQGAGSIGVGILSTSPLAKGLFQRTIMESGSPAYPDKGSTKLNMDISQKIAERLFCANKTNTIQNNPAGVLECLRKVRPEELTDASAAMQPLSSVLYIPQFGDELVPMDPQKAFQNNNFTCNDLLIGNTHDEGSYQLTTHNPAVYGFFGDLNPAINKTLGEKEMKRMLYAFPDRDKVVQHYLPYSLPNDAYETIREKVYTSFGDVSIVCPVTYYAEQCAKTGGNVYKYLWNHRPSKSVWSPWMGVAHGTEVQFVFGAPLLHSSYYQQDEINLSKTVIDIWSSFAKNGKPSIPWPEFSKENPQVKVLGPASNDIKDQTGFHRENCDFFRSYFGF</sequence>
<dbReference type="GO" id="GO:0005615">
    <property type="term" value="C:extracellular space"/>
    <property type="evidence" value="ECO:0007669"/>
    <property type="project" value="TreeGrafter"/>
</dbReference>
<dbReference type="Gene3D" id="3.40.50.1820">
    <property type="entry name" value="alpha/beta hydrolase"/>
    <property type="match status" value="1"/>
</dbReference>
<dbReference type="GO" id="GO:0003990">
    <property type="term" value="F:acetylcholinesterase activity"/>
    <property type="evidence" value="ECO:0007669"/>
    <property type="project" value="UniProtKB-EC"/>
</dbReference>
<dbReference type="InterPro" id="IPR019819">
    <property type="entry name" value="Carboxylesterase_B_CS"/>
</dbReference>
<dbReference type="AlphaFoldDB" id="A0AAV1YU06"/>
<keyword evidence="6" id="KW-1015">Disulfide bond</keyword>
<reference evidence="10 11" key="1">
    <citation type="submission" date="2024-04" db="EMBL/GenBank/DDBJ databases">
        <authorList>
            <person name="Rising A."/>
            <person name="Reimegard J."/>
            <person name="Sonavane S."/>
            <person name="Akerstrom W."/>
            <person name="Nylinder S."/>
            <person name="Hedman E."/>
            <person name="Kallberg Y."/>
        </authorList>
    </citation>
    <scope>NUCLEOTIDE SEQUENCE [LARGE SCALE GENOMIC DNA]</scope>
</reference>
<evidence type="ECO:0000256" key="7">
    <source>
        <dbReference type="ARBA" id="ARBA00023180"/>
    </source>
</evidence>
<proteinExistence type="inferred from homology"/>
<gene>
    <name evidence="10" type="ORF">LARSCL_LOCUS871</name>
</gene>
<name>A0AAV1YU06_9ARAC</name>
<keyword evidence="11" id="KW-1185">Reference proteome</keyword>
<keyword evidence="5" id="KW-0531">Neurotransmitter degradation</keyword>
<dbReference type="Proteomes" id="UP001497382">
    <property type="component" value="Unassembled WGS sequence"/>
</dbReference>
<accession>A0AAV1YU06</accession>
<comment type="similarity">
    <text evidence="1">Belongs to the type-B carboxylesterase/lipase family.</text>
</comment>
<feature type="domain" description="Carboxylesterase type B" evidence="9">
    <location>
        <begin position="35"/>
        <end position="536"/>
    </location>
</feature>
<evidence type="ECO:0000259" key="9">
    <source>
        <dbReference type="Pfam" id="PF00135"/>
    </source>
</evidence>
<protein>
    <recommendedName>
        <fullName evidence="2">acetylcholinesterase</fullName>
        <ecNumber evidence="2">3.1.1.7</ecNumber>
    </recommendedName>
</protein>
<dbReference type="Pfam" id="PF00135">
    <property type="entry name" value="COesterase"/>
    <property type="match status" value="1"/>
</dbReference>
<dbReference type="InterPro" id="IPR002018">
    <property type="entry name" value="CarbesteraseB"/>
</dbReference>
<evidence type="ECO:0000313" key="10">
    <source>
        <dbReference type="EMBL" id="CAL1262221.1"/>
    </source>
</evidence>